<feature type="domain" description="ABC transporter" evidence="7">
    <location>
        <begin position="871"/>
        <end position="1104"/>
    </location>
</feature>
<evidence type="ECO:0000259" key="7">
    <source>
        <dbReference type="PROSITE" id="PS50893"/>
    </source>
</evidence>
<evidence type="ECO:0000256" key="2">
    <source>
        <dbReference type="ARBA" id="ARBA00022737"/>
    </source>
</evidence>
<evidence type="ECO:0000256" key="3">
    <source>
        <dbReference type="ARBA" id="ARBA00022741"/>
    </source>
</evidence>
<keyword evidence="3" id="KW-0547">Nucleotide-binding</keyword>
<keyword evidence="6" id="KW-0472">Membrane</keyword>
<evidence type="ECO:0000256" key="5">
    <source>
        <dbReference type="SAM" id="MobiDB-lite"/>
    </source>
</evidence>
<feature type="transmembrane region" description="Helical" evidence="6">
    <location>
        <begin position="787"/>
        <end position="814"/>
    </location>
</feature>
<dbReference type="InterPro" id="IPR027417">
    <property type="entry name" value="P-loop_NTPase"/>
</dbReference>
<name>A0A5S6QNE0_TRIMR</name>
<evidence type="ECO:0000313" key="8">
    <source>
        <dbReference type="Proteomes" id="UP000046395"/>
    </source>
</evidence>
<keyword evidence="2" id="KW-0677">Repeat</keyword>
<dbReference type="WBParaSite" id="TMUE_2000008679.1">
    <property type="protein sequence ID" value="TMUE_2000008679.1"/>
    <property type="gene ID" value="WBGene00293165"/>
</dbReference>
<evidence type="ECO:0000256" key="1">
    <source>
        <dbReference type="ARBA" id="ARBA00022448"/>
    </source>
</evidence>
<dbReference type="Proteomes" id="UP000046395">
    <property type="component" value="Unassembled WGS sequence"/>
</dbReference>
<dbReference type="PANTHER" id="PTHR19229">
    <property type="entry name" value="ATP-BINDING CASSETTE TRANSPORTER SUBFAMILY A ABCA"/>
    <property type="match status" value="1"/>
</dbReference>
<dbReference type="GO" id="GO:0016887">
    <property type="term" value="F:ATP hydrolysis activity"/>
    <property type="evidence" value="ECO:0007669"/>
    <property type="project" value="InterPro"/>
</dbReference>
<feature type="transmembrane region" description="Helical" evidence="6">
    <location>
        <begin position="716"/>
        <end position="736"/>
    </location>
</feature>
<protein>
    <submittedName>
        <fullName evidence="9">ABC transporter domain-containing protein</fullName>
    </submittedName>
</protein>
<dbReference type="InterPro" id="IPR003593">
    <property type="entry name" value="AAA+_ATPase"/>
</dbReference>
<proteinExistence type="predicted"/>
<feature type="transmembrane region" description="Helical" evidence="6">
    <location>
        <begin position="1770"/>
        <end position="1791"/>
    </location>
</feature>
<dbReference type="PROSITE" id="PS50893">
    <property type="entry name" value="ABC_TRANSPORTER_2"/>
    <property type="match status" value="2"/>
</dbReference>
<keyword evidence="6" id="KW-0812">Transmembrane</keyword>
<reference evidence="9" key="1">
    <citation type="submission" date="2019-12" db="UniProtKB">
        <authorList>
            <consortium name="WormBaseParasite"/>
        </authorList>
    </citation>
    <scope>IDENTIFICATION</scope>
</reference>
<dbReference type="Gene3D" id="3.40.50.300">
    <property type="entry name" value="P-loop containing nucleotide triphosphate hydrolases"/>
    <property type="match status" value="2"/>
</dbReference>
<sequence>MDEVSGRRSSKRSSKVDEVEAHKPSERKVTPRTHFKTLFRKNLLVAFREKIYTGSCFLLPIVLAVVMLHREQASALIESKCTLPMDIPIGLPSSGWFRVLQTAYCSYILPCSFERSCSSELYIPDQDILLNFIADQLYRIVRNETLMQSWMNLVDTIVDVLKFKPVNHSATYGEPVLPNSWDHHNFYLGNKDAKKTLFSLLVEKRFLIKAVKAFLEPLKGNLLTASNDSSADKLFFNFVSANFTQLLCDGELLDKYQNDNNGAEKVELLGHICSSFNFTLKYEDLSVLDPQINEVLRILTGLNANTSSVLRWIDVWWSFLDVSSTFQLMKYIRNSMDILKQNLSMPARLANLVCGTSTRLSDLAEKHSWKNMSKRWWTFYKQLMGKNIVLTPLSPVTKEIGDKIDKALSSLASLKWFVTTVGYVSLLDTSLFRNNMPENLNLLRQLFVVTAESFHLFHNETVVDDLNTIFELLAGRDSFPYGHSVIKELVFDLIEAASILRNHKVLYLAKPPARDHTYDRFLAVISFAGIDSNSTTLPSATHYIIHMQRIKLSVQSEADIMHAIVQDLVNSAVLAVRTGFDINIALYAQKFPVRCTNQTFVNALVNIHTALTLHVTVFWMLCLCVVTVNIVRERKIMLREYCKATGLATATYLLSWQLHAFLLMLLPSTIYGTIIIKGNVIEYCSPYTMFFFVAVNSFAVAAQCLAMANCFTSPKLAGLIVPVLYGGLRLLGNFVSASFFEYHLLIQCLLCVIPEFGITVALNGMLRNEERKNHFRTGTMFEPLYDYGAFSFFLLIVMMFLGAIIWLMLAWYLVEIRFSSYSDVKPWYFPFLRAYWASKLAIEEGHHFLDDSPTSSNDYLKHEYLPLPVGLSAGRVSVRCGIGKKAKMVVKDVTVHFYQKEVTAVIGPVGAGKTVLLSVLCGFFPPTRGDVHLMGESIFSHLDRIYAMLGYCPKKNVLLGKLTVTENLKFFGAMKGIESAELNRDVDEVLCAADLWDVRYNIADNLSDILKRKLAIAIALVGKTEVIVIDEPTHGVDPRSRHIIWSLIHEIKRKRTVVLSTPYLDEAEILGDRVAIMFDGELRCCGSSPFLMANNKGGCFLTFVKQPQRNYVPDAEVVQNSHKDIEFKLPITDAVTLLDLVSAVDKSFKDFGCTSYGFSEGGLEDVFRNETMPTGSEDRYVSFASTAGGPAYPQEDDSSLKSFSLSSNDDQTTRKRSTVMISVMKKSSKDEQEFREIMKRQLGRTSGRRSRWIFQIKWMFQRRLIHCFRNWKMIFCSVLLPVSVAAFSFLAASQIKDPYRQLRTVDTLQLHEPSVVFIRLSEQLPENESNILVSLLNNMRTHGMGDQCSRRWCGTPFGNQDFIVHHVGKTESFKCKCVKHKAYCHPKTLLSAFPTYKIRSGQVLVDLTGYCVADWLTMTEDLYSIRRHVGFSMAPVYNKWKRSYTNVSEPILIEVGKRVIQFMGVLGYADLASLIAPEELIKIINIMEAFFGFSQDYYLKIWYERSGTMPYRSSTLYLPFGVNAVANAILRQFVSSGGSPYEQSLTVTFRTARNLEQVSRKAVPLRPRHCSGRIIIEVCGIAISASVLVASFALFVTEESSVNSRQLQYTGGMEIWIYWLAMLIFDTSIITLTATTVMGTSFLFEESFFMASRQSMIASFICYMMFSLSATTIVYLVSNVFTYPSYACTLFAMFNIALELFELVHHLNEQTTGLAVRIVEKVTIFLPHQYFARCIAAIVREALPHFQLSYSLGKIELPSEKVLFQINEKLWRSINAQVTIFTVAFLLLFLYEYRHRICRCMTSVISETVRPTTSEGAIVAATCFDNADEAKGQQGVIGCDASILVLRVANLEKAVLTCKGARLGINKVLDGMTFEVAKGECVGILGHDGAGKSLVFQLLTGNTYQTRGSIIINNRRANTYFFKDIGYCPQNNSLDERLTIRETLRFYAAIRGMTLKETKDAIAYYTSKLSLDSCVNAKVSTLNSCMKRRVSVAVAFIGSPALVLLDEPTAGMDPVSRRCVYRLIINALNVGQSVLFSTNTMEECETLCHRVIVLLRGRFLCIHSVQELKERYARSYTLSVKLQPDHEFQISEIKKAFEVAVSGALFKRKFGNNLIFELPRQQNSLPAIFKAVLDTKRIFQFESYSLKLTPLEYIIKEVAESSSFPEPGQFS</sequence>
<feature type="transmembrane region" description="Helical" evidence="6">
    <location>
        <begin position="688"/>
        <end position="709"/>
    </location>
</feature>
<feature type="transmembrane region" description="Helical" evidence="6">
    <location>
        <begin position="742"/>
        <end position="766"/>
    </location>
</feature>
<dbReference type="InterPro" id="IPR003439">
    <property type="entry name" value="ABC_transporter-like_ATP-bd"/>
</dbReference>
<evidence type="ECO:0000256" key="6">
    <source>
        <dbReference type="SAM" id="Phobius"/>
    </source>
</evidence>
<keyword evidence="4" id="KW-0067">ATP-binding</keyword>
<dbReference type="SMART" id="SM00382">
    <property type="entry name" value="AAA"/>
    <property type="match status" value="2"/>
</dbReference>
<feature type="region of interest" description="Disordered" evidence="5">
    <location>
        <begin position="1"/>
        <end position="27"/>
    </location>
</feature>
<dbReference type="STRING" id="70415.A0A5S6QNE0"/>
<dbReference type="GO" id="GO:0140359">
    <property type="term" value="F:ABC-type transporter activity"/>
    <property type="evidence" value="ECO:0007669"/>
    <property type="project" value="InterPro"/>
</dbReference>
<dbReference type="PANTHER" id="PTHR19229:SF36">
    <property type="entry name" value="ATP-BINDING CASSETTE SUB-FAMILY A MEMBER 2"/>
    <property type="match status" value="1"/>
</dbReference>
<keyword evidence="8" id="KW-1185">Reference proteome</keyword>
<dbReference type="Pfam" id="PF00005">
    <property type="entry name" value="ABC_tran"/>
    <property type="match status" value="2"/>
</dbReference>
<dbReference type="SUPFAM" id="SSF52540">
    <property type="entry name" value="P-loop containing nucleoside triphosphate hydrolases"/>
    <property type="match status" value="2"/>
</dbReference>
<dbReference type="GO" id="GO:0005319">
    <property type="term" value="F:lipid transporter activity"/>
    <property type="evidence" value="ECO:0007669"/>
    <property type="project" value="TreeGrafter"/>
</dbReference>
<feature type="transmembrane region" description="Helical" evidence="6">
    <location>
        <begin position="1616"/>
        <end position="1644"/>
    </location>
</feature>
<feature type="compositionally biased region" description="Basic and acidic residues" evidence="5">
    <location>
        <begin position="14"/>
        <end position="27"/>
    </location>
</feature>
<feature type="transmembrane region" description="Helical" evidence="6">
    <location>
        <begin position="652"/>
        <end position="676"/>
    </location>
</feature>
<feature type="transmembrane region" description="Helical" evidence="6">
    <location>
        <begin position="1574"/>
        <end position="1596"/>
    </location>
</feature>
<accession>A0A5S6QNE0</accession>
<dbReference type="CDD" id="cd03263">
    <property type="entry name" value="ABC_subfamily_A"/>
    <property type="match status" value="2"/>
</dbReference>
<feature type="transmembrane region" description="Helical" evidence="6">
    <location>
        <begin position="1656"/>
        <end position="1677"/>
    </location>
</feature>
<feature type="transmembrane region" description="Helical" evidence="6">
    <location>
        <begin position="611"/>
        <end position="631"/>
    </location>
</feature>
<feature type="region of interest" description="Disordered" evidence="5">
    <location>
        <begin position="1191"/>
        <end position="1216"/>
    </location>
</feature>
<keyword evidence="1" id="KW-0813">Transport</keyword>
<feature type="domain" description="ABC transporter" evidence="7">
    <location>
        <begin position="1846"/>
        <end position="2081"/>
    </location>
</feature>
<dbReference type="InterPro" id="IPR026082">
    <property type="entry name" value="ABCA"/>
</dbReference>
<dbReference type="GO" id="GO:0016020">
    <property type="term" value="C:membrane"/>
    <property type="evidence" value="ECO:0007669"/>
    <property type="project" value="InterPro"/>
</dbReference>
<keyword evidence="6" id="KW-1133">Transmembrane helix</keyword>
<evidence type="ECO:0000256" key="4">
    <source>
        <dbReference type="ARBA" id="ARBA00022840"/>
    </source>
</evidence>
<organism evidence="8 9">
    <name type="scientific">Trichuris muris</name>
    <name type="common">Mouse whipworm</name>
    <dbReference type="NCBI Taxonomy" id="70415"/>
    <lineage>
        <taxon>Eukaryota</taxon>
        <taxon>Metazoa</taxon>
        <taxon>Ecdysozoa</taxon>
        <taxon>Nematoda</taxon>
        <taxon>Enoplea</taxon>
        <taxon>Dorylaimia</taxon>
        <taxon>Trichinellida</taxon>
        <taxon>Trichuridae</taxon>
        <taxon>Trichuris</taxon>
    </lineage>
</organism>
<feature type="compositionally biased region" description="Low complexity" evidence="5">
    <location>
        <begin position="1200"/>
        <end position="1210"/>
    </location>
</feature>
<dbReference type="GO" id="GO:0005524">
    <property type="term" value="F:ATP binding"/>
    <property type="evidence" value="ECO:0007669"/>
    <property type="project" value="UniProtKB-KW"/>
</dbReference>
<evidence type="ECO:0000313" key="9">
    <source>
        <dbReference type="WBParaSite" id="TMUE_2000008679.1"/>
    </source>
</evidence>